<dbReference type="EMBL" id="CM015721">
    <property type="protein sequence ID" value="KAF3694789.1"/>
    <property type="molecule type" value="Genomic_DNA"/>
</dbReference>
<keyword evidence="2" id="KW-1185">Reference proteome</keyword>
<sequence>MNSSVFGDSTLPVAAHLSSPELVSVLLDHEANRYLRTLEGKQVEDLAPPNSMVQRLLT</sequence>
<dbReference type="SUPFAM" id="SSF48403">
    <property type="entry name" value="Ankyrin repeat"/>
    <property type="match status" value="1"/>
</dbReference>
<evidence type="ECO:0000313" key="2">
    <source>
        <dbReference type="Proteomes" id="UP000503349"/>
    </source>
</evidence>
<dbReference type="InterPro" id="IPR036770">
    <property type="entry name" value="Ankyrin_rpt-contain_sf"/>
</dbReference>
<organism evidence="1 2">
    <name type="scientific">Channa argus</name>
    <name type="common">Northern snakehead</name>
    <name type="synonym">Ophicephalus argus</name>
    <dbReference type="NCBI Taxonomy" id="215402"/>
    <lineage>
        <taxon>Eukaryota</taxon>
        <taxon>Metazoa</taxon>
        <taxon>Chordata</taxon>
        <taxon>Craniata</taxon>
        <taxon>Vertebrata</taxon>
        <taxon>Euteleostomi</taxon>
        <taxon>Actinopterygii</taxon>
        <taxon>Neopterygii</taxon>
        <taxon>Teleostei</taxon>
        <taxon>Neoteleostei</taxon>
        <taxon>Acanthomorphata</taxon>
        <taxon>Anabantaria</taxon>
        <taxon>Anabantiformes</taxon>
        <taxon>Channoidei</taxon>
        <taxon>Channidae</taxon>
        <taxon>Channa</taxon>
    </lineage>
</organism>
<evidence type="ECO:0000313" key="1">
    <source>
        <dbReference type="EMBL" id="KAF3694789.1"/>
    </source>
</evidence>
<reference evidence="2" key="2">
    <citation type="submission" date="2019-02" db="EMBL/GenBank/DDBJ databases">
        <title>Opniocepnalus argus Var Kimnra genome.</title>
        <authorList>
            <person name="Zhou C."/>
            <person name="Xiao S."/>
        </authorList>
    </citation>
    <scope>NUCLEOTIDE SEQUENCE [LARGE SCALE GENOMIC DNA]</scope>
</reference>
<accession>A0A6G1PX32</accession>
<dbReference type="Proteomes" id="UP000503349">
    <property type="component" value="Chromosome 10"/>
</dbReference>
<protein>
    <submittedName>
        <fullName evidence="1">Uncharacterized protein</fullName>
    </submittedName>
</protein>
<gene>
    <name evidence="1" type="ORF">EXN66_Car010465</name>
</gene>
<name>A0A6G1PX32_CHAAH</name>
<reference evidence="1 2" key="1">
    <citation type="submission" date="2019-02" db="EMBL/GenBank/DDBJ databases">
        <title>Opniocepnalus argus genome.</title>
        <authorList>
            <person name="Zhou C."/>
            <person name="Xiao S."/>
        </authorList>
    </citation>
    <scope>NUCLEOTIDE SEQUENCE [LARGE SCALE GENOMIC DNA]</scope>
    <source>
        <strain evidence="1">OARG1902GOOAL</strain>
        <tissue evidence="1">Muscle</tissue>
    </source>
</reference>
<proteinExistence type="predicted"/>
<dbReference type="AlphaFoldDB" id="A0A6G1PX32"/>